<dbReference type="Proteomes" id="UP000608522">
    <property type="component" value="Unassembled WGS sequence"/>
</dbReference>
<sequence length="75" mass="7464">MAAHGEAYGDRRQARPGFIGWSGPALSGAGGQPIHVPVWARAAGLARQGRGAACSTAASGLAPRARSTLPETAVG</sequence>
<dbReference type="EMBL" id="BNED01000006">
    <property type="protein sequence ID" value="GHI82554.1"/>
    <property type="molecule type" value="Genomic_DNA"/>
</dbReference>
<evidence type="ECO:0000313" key="2">
    <source>
        <dbReference type="Proteomes" id="UP000608522"/>
    </source>
</evidence>
<keyword evidence="2" id="KW-1185">Reference proteome</keyword>
<reference evidence="2" key="1">
    <citation type="submission" date="2023-07" db="EMBL/GenBank/DDBJ databases">
        <title>Whole genome shotgun sequence of Streptomyces spororaveus NBRC 15456.</title>
        <authorList>
            <person name="Komaki H."/>
            <person name="Tamura T."/>
        </authorList>
    </citation>
    <scope>NUCLEOTIDE SEQUENCE [LARGE SCALE GENOMIC DNA]</scope>
    <source>
        <strain evidence="2">NBRC 15456</strain>
    </source>
</reference>
<gene>
    <name evidence="1" type="ORF">Sspor_81150</name>
</gene>
<comment type="caution">
    <text evidence="1">The sequence shown here is derived from an EMBL/GenBank/DDBJ whole genome shotgun (WGS) entry which is preliminary data.</text>
</comment>
<evidence type="ECO:0000313" key="1">
    <source>
        <dbReference type="EMBL" id="GHI82554.1"/>
    </source>
</evidence>
<organism evidence="1 2">
    <name type="scientific">Streptomyces spororaveus</name>
    <dbReference type="NCBI Taxonomy" id="284039"/>
    <lineage>
        <taxon>Bacteria</taxon>
        <taxon>Bacillati</taxon>
        <taxon>Actinomycetota</taxon>
        <taxon>Actinomycetes</taxon>
        <taxon>Kitasatosporales</taxon>
        <taxon>Streptomycetaceae</taxon>
        <taxon>Streptomyces</taxon>
    </lineage>
</organism>
<proteinExistence type="predicted"/>
<protein>
    <submittedName>
        <fullName evidence="1">Uncharacterized protein</fullName>
    </submittedName>
</protein>
<name>A0ABQ3TQ54_9ACTN</name>
<accession>A0ABQ3TQ54</accession>